<evidence type="ECO:0000259" key="6">
    <source>
        <dbReference type="Pfam" id="PF17827"/>
    </source>
</evidence>
<dbReference type="GO" id="GO:0003676">
    <property type="term" value="F:nucleic acid binding"/>
    <property type="evidence" value="ECO:0007669"/>
    <property type="project" value="InterPro"/>
</dbReference>
<keyword evidence="2 4" id="KW-0808">Transferase</keyword>
<feature type="binding site" evidence="4">
    <location>
        <begin position="218"/>
        <end position="221"/>
    </location>
    <ligand>
        <name>substrate</name>
    </ligand>
</feature>
<dbReference type="InterPro" id="IPR040758">
    <property type="entry name" value="PrmC_N"/>
</dbReference>
<dbReference type="CDD" id="cd02440">
    <property type="entry name" value="AdoMet_MTases"/>
    <property type="match status" value="1"/>
</dbReference>
<comment type="catalytic activity">
    <reaction evidence="4">
        <text>L-glutaminyl-[peptide chain release factor] + S-adenosyl-L-methionine = N(5)-methyl-L-glutaminyl-[peptide chain release factor] + S-adenosyl-L-homocysteine + H(+)</text>
        <dbReference type="Rhea" id="RHEA:42896"/>
        <dbReference type="Rhea" id="RHEA-COMP:10271"/>
        <dbReference type="Rhea" id="RHEA-COMP:10272"/>
        <dbReference type="ChEBI" id="CHEBI:15378"/>
        <dbReference type="ChEBI" id="CHEBI:30011"/>
        <dbReference type="ChEBI" id="CHEBI:57856"/>
        <dbReference type="ChEBI" id="CHEBI:59789"/>
        <dbReference type="ChEBI" id="CHEBI:61891"/>
        <dbReference type="EC" id="2.1.1.297"/>
    </reaction>
</comment>
<dbReference type="PROSITE" id="PS00092">
    <property type="entry name" value="N6_MTASE"/>
    <property type="match status" value="1"/>
</dbReference>
<organism evidence="7 8">
    <name type="scientific">Sphingomonas aerolata</name>
    <dbReference type="NCBI Taxonomy" id="185951"/>
    <lineage>
        <taxon>Bacteria</taxon>
        <taxon>Pseudomonadati</taxon>
        <taxon>Pseudomonadota</taxon>
        <taxon>Alphaproteobacteria</taxon>
        <taxon>Sphingomonadales</taxon>
        <taxon>Sphingomonadaceae</taxon>
        <taxon>Sphingomonas</taxon>
    </lineage>
</organism>
<feature type="binding site" evidence="4">
    <location>
        <position position="218"/>
    </location>
    <ligand>
        <name>S-adenosyl-L-methionine</name>
        <dbReference type="ChEBI" id="CHEBI:59789"/>
    </ligand>
</feature>
<evidence type="ECO:0000259" key="5">
    <source>
        <dbReference type="Pfam" id="PF13847"/>
    </source>
</evidence>
<dbReference type="InterPro" id="IPR029063">
    <property type="entry name" value="SAM-dependent_MTases_sf"/>
</dbReference>
<comment type="caution">
    <text evidence="7">The sequence shown here is derived from an EMBL/GenBank/DDBJ whole genome shotgun (WGS) entry which is preliminary data.</text>
</comment>
<protein>
    <recommendedName>
        <fullName evidence="4">Release factor glutamine methyltransferase</fullName>
        <shortName evidence="4">RF MTase</shortName>
        <ecNumber evidence="4">2.1.1.297</ecNumber>
    </recommendedName>
    <alternativeName>
        <fullName evidence="4">N5-glutamine methyltransferase PrmC</fullName>
    </alternativeName>
    <alternativeName>
        <fullName evidence="4">Protein-(glutamine-N5) MTase PrmC</fullName>
    </alternativeName>
    <alternativeName>
        <fullName evidence="4">Protein-glutamine N-methyltransferase PrmC</fullName>
    </alternativeName>
</protein>
<feature type="domain" description="Methyltransferase" evidence="5">
    <location>
        <begin position="148"/>
        <end position="218"/>
    </location>
</feature>
<dbReference type="Proteomes" id="UP000240996">
    <property type="component" value="Unassembled WGS sequence"/>
</dbReference>
<dbReference type="GO" id="GO:0032259">
    <property type="term" value="P:methylation"/>
    <property type="evidence" value="ECO:0007669"/>
    <property type="project" value="UniProtKB-KW"/>
</dbReference>
<feature type="binding site" evidence="4">
    <location>
        <position position="175"/>
    </location>
    <ligand>
        <name>S-adenosyl-L-methionine</name>
        <dbReference type="ChEBI" id="CHEBI:59789"/>
    </ligand>
</feature>
<dbReference type="InterPro" id="IPR050320">
    <property type="entry name" value="N5-glutamine_MTase"/>
</dbReference>
<evidence type="ECO:0000256" key="1">
    <source>
        <dbReference type="ARBA" id="ARBA00022603"/>
    </source>
</evidence>
<dbReference type="NCBIfam" id="TIGR00536">
    <property type="entry name" value="hemK_fam"/>
    <property type="match status" value="1"/>
</dbReference>
<keyword evidence="1 4" id="KW-0489">Methyltransferase</keyword>
<evidence type="ECO:0000256" key="3">
    <source>
        <dbReference type="ARBA" id="ARBA00022691"/>
    </source>
</evidence>
<dbReference type="NCBIfam" id="TIGR03534">
    <property type="entry name" value="RF_mod_PrmC"/>
    <property type="match status" value="1"/>
</dbReference>
<dbReference type="EC" id="2.1.1.297" evidence="4"/>
<evidence type="ECO:0000256" key="2">
    <source>
        <dbReference type="ARBA" id="ARBA00022679"/>
    </source>
</evidence>
<dbReference type="EMBL" id="PZZN01000001">
    <property type="protein sequence ID" value="PTM48085.1"/>
    <property type="molecule type" value="Genomic_DNA"/>
</dbReference>
<dbReference type="GO" id="GO:0102559">
    <property type="term" value="F:peptide chain release factor N(5)-glutamine methyltransferase activity"/>
    <property type="evidence" value="ECO:0007669"/>
    <property type="project" value="UniProtKB-EC"/>
</dbReference>
<keyword evidence="3 4" id="KW-0949">S-adenosyl-L-methionine</keyword>
<comment type="function">
    <text evidence="4">Methylates the class 1 translation termination release factors RF1/PrfA and RF2/PrfB on the glutamine residue of the universally conserved GGQ motif.</text>
</comment>
<dbReference type="PANTHER" id="PTHR18895">
    <property type="entry name" value="HEMK METHYLTRANSFERASE"/>
    <property type="match status" value="1"/>
</dbReference>
<dbReference type="InterPro" id="IPR019874">
    <property type="entry name" value="RF_methyltr_PrmC"/>
</dbReference>
<reference evidence="7 8" key="1">
    <citation type="submission" date="2018-04" db="EMBL/GenBank/DDBJ databases">
        <title>Genomic Encyclopedia of Type Strains, Phase III (KMG-III): the genomes of soil and plant-associated and newly described type strains.</title>
        <authorList>
            <person name="Whitman W."/>
        </authorList>
    </citation>
    <scope>NUCLEOTIDE SEQUENCE [LARGE SCALE GENOMIC DNA]</scope>
    <source>
        <strain evidence="7 8">NW12</strain>
    </source>
</reference>
<dbReference type="PANTHER" id="PTHR18895:SF74">
    <property type="entry name" value="MTRF1L RELEASE FACTOR GLUTAMINE METHYLTRANSFERASE"/>
    <property type="match status" value="1"/>
</dbReference>
<dbReference type="Pfam" id="PF13847">
    <property type="entry name" value="Methyltransf_31"/>
    <property type="match status" value="1"/>
</dbReference>
<evidence type="ECO:0000313" key="8">
    <source>
        <dbReference type="Proteomes" id="UP000240996"/>
    </source>
</evidence>
<feature type="binding site" evidence="4">
    <location>
        <position position="204"/>
    </location>
    <ligand>
        <name>S-adenosyl-L-methionine</name>
        <dbReference type="ChEBI" id="CHEBI:59789"/>
    </ligand>
</feature>
<gene>
    <name evidence="4" type="primary">prmC</name>
    <name evidence="7" type="ORF">C8J24_1495</name>
</gene>
<dbReference type="Gene3D" id="1.10.8.10">
    <property type="entry name" value="DNA helicase RuvA subunit, C-terminal domain"/>
    <property type="match status" value="1"/>
</dbReference>
<dbReference type="InterPro" id="IPR004556">
    <property type="entry name" value="HemK-like"/>
</dbReference>
<name>A0A2T4YW93_9SPHN</name>
<dbReference type="SUPFAM" id="SSF53335">
    <property type="entry name" value="S-adenosyl-L-methionine-dependent methyltransferases"/>
    <property type="match status" value="1"/>
</dbReference>
<proteinExistence type="inferred from homology"/>
<dbReference type="Pfam" id="PF17827">
    <property type="entry name" value="PrmC_N"/>
    <property type="match status" value="1"/>
</dbReference>
<feature type="domain" description="Release factor glutamine methyltransferase N-terminal" evidence="6">
    <location>
        <begin position="44"/>
        <end position="108"/>
    </location>
</feature>
<dbReference type="InterPro" id="IPR002052">
    <property type="entry name" value="DNA_methylase_N6_adenine_CS"/>
</dbReference>
<dbReference type="AlphaFoldDB" id="A0A2T4YW93"/>
<dbReference type="HAMAP" id="MF_02126">
    <property type="entry name" value="RF_methyltr_PrmC"/>
    <property type="match status" value="1"/>
</dbReference>
<evidence type="ECO:0000313" key="7">
    <source>
        <dbReference type="EMBL" id="PTM48085.1"/>
    </source>
</evidence>
<sequence>MGARPVPYGRGTGVVRHIADGATAVSVSPPPSPLPQAGGGVSAAIATAAARFAFSTTPRLDAELLMAHALGVERNAILLDPDRYAVPASFAALVARRLGHEPIAYITGTRGFWSIDVAVGPGALVPRADSETLLIAAQAHFAGGAPATILDLGTGPGTLLLAALDEWPARGLGIDFSAEALGYARANAAALGMADRAQFLRGSWADAIEGRFDLILANPPYIGTAETLPPEVRDHEPHAALFAGADGLDDYRILAAQLPALIAPGGAAVIEIGATQAVPVSVLLEAEGLHVALHHDYGGNPRVLLAR</sequence>
<evidence type="ECO:0000256" key="4">
    <source>
        <dbReference type="HAMAP-Rule" id="MF_02126"/>
    </source>
</evidence>
<feature type="binding site" evidence="4">
    <location>
        <begin position="153"/>
        <end position="157"/>
    </location>
    <ligand>
        <name>S-adenosyl-L-methionine</name>
        <dbReference type="ChEBI" id="CHEBI:59789"/>
    </ligand>
</feature>
<accession>A0A2T4YW93</accession>
<comment type="similarity">
    <text evidence="4">Belongs to the protein N5-glutamine methyltransferase family. PrmC subfamily.</text>
</comment>
<dbReference type="InterPro" id="IPR025714">
    <property type="entry name" value="Methyltranfer_dom"/>
</dbReference>
<dbReference type="Gene3D" id="3.40.50.150">
    <property type="entry name" value="Vaccinia Virus protein VP39"/>
    <property type="match status" value="1"/>
</dbReference>
<keyword evidence="8" id="KW-1185">Reference proteome</keyword>